<evidence type="ECO:0000313" key="1">
    <source>
        <dbReference type="EMBL" id="STZ28653.1"/>
    </source>
</evidence>
<proteinExistence type="predicted"/>
<dbReference type="EMBL" id="UGQL01000001">
    <property type="protein sequence ID" value="STZ28653.1"/>
    <property type="molecule type" value="Genomic_DNA"/>
</dbReference>
<dbReference type="AlphaFoldDB" id="A0A378RNN3"/>
<sequence>MNLGEYIVNLIDGILDFFQLIKDYLDDALSIFEKIKEVVLDILDYFSAKIEDLTEEASALFEDTDEEYFFI</sequence>
<accession>A0A378RNN3</accession>
<organism evidence="1 2">
    <name type="scientific">Myroides odoratus</name>
    <name type="common">Flavobacterium odoratum</name>
    <dbReference type="NCBI Taxonomy" id="256"/>
    <lineage>
        <taxon>Bacteria</taxon>
        <taxon>Pseudomonadati</taxon>
        <taxon>Bacteroidota</taxon>
        <taxon>Flavobacteriia</taxon>
        <taxon>Flavobacteriales</taxon>
        <taxon>Flavobacteriaceae</taxon>
        <taxon>Myroides</taxon>
    </lineage>
</organism>
<dbReference type="Proteomes" id="UP000255024">
    <property type="component" value="Unassembled WGS sequence"/>
</dbReference>
<name>A0A378RNN3_MYROD</name>
<keyword evidence="2" id="KW-1185">Reference proteome</keyword>
<evidence type="ECO:0000313" key="2">
    <source>
        <dbReference type="Proteomes" id="UP000255024"/>
    </source>
</evidence>
<protein>
    <submittedName>
        <fullName evidence="1">Uncharacterized protein</fullName>
    </submittedName>
</protein>
<dbReference type="RefSeq" id="WP_115091560.1">
    <property type="nucleotide sequence ID" value="NZ_CP068107.1"/>
</dbReference>
<reference evidence="1 2" key="1">
    <citation type="submission" date="2018-06" db="EMBL/GenBank/DDBJ databases">
        <authorList>
            <consortium name="Pathogen Informatics"/>
            <person name="Doyle S."/>
        </authorList>
    </citation>
    <scope>NUCLEOTIDE SEQUENCE [LARGE SCALE GENOMIC DNA]</scope>
    <source>
        <strain evidence="1 2">NCTC11179</strain>
    </source>
</reference>
<gene>
    <name evidence="1" type="ORF">NCTC11179_02215</name>
</gene>